<dbReference type="EC" id="2.6.1.11" evidence="6"/>
<dbReference type="InterPro" id="IPR050103">
    <property type="entry name" value="Class-III_PLP-dep_AT"/>
</dbReference>
<dbReference type="Gene3D" id="3.90.1150.10">
    <property type="entry name" value="Aspartate Aminotransferase, domain 1"/>
    <property type="match status" value="1"/>
</dbReference>
<organism evidence="6 7">
    <name type="scientific">Estrella lausannensis</name>
    <dbReference type="NCBI Taxonomy" id="483423"/>
    <lineage>
        <taxon>Bacteria</taxon>
        <taxon>Pseudomonadati</taxon>
        <taxon>Chlamydiota</taxon>
        <taxon>Chlamydiia</taxon>
        <taxon>Parachlamydiales</taxon>
        <taxon>Candidatus Criblamydiaceae</taxon>
        <taxon>Estrella</taxon>
    </lineage>
</organism>
<keyword evidence="3 6" id="KW-0808">Transferase</keyword>
<evidence type="ECO:0000256" key="2">
    <source>
        <dbReference type="ARBA" id="ARBA00022576"/>
    </source>
</evidence>
<dbReference type="PANTHER" id="PTHR11986">
    <property type="entry name" value="AMINOTRANSFERASE CLASS III"/>
    <property type="match status" value="1"/>
</dbReference>
<keyword evidence="2 6" id="KW-0032">Aminotransferase</keyword>
<accession>A0A0H5DRP8</accession>
<dbReference type="Gene3D" id="3.40.640.10">
    <property type="entry name" value="Type I PLP-dependent aspartate aminotransferase-like (Major domain)"/>
    <property type="match status" value="1"/>
</dbReference>
<evidence type="ECO:0000256" key="4">
    <source>
        <dbReference type="ARBA" id="ARBA00022898"/>
    </source>
</evidence>
<sequence length="461" mass="51219">MDHPLPKELKAADFFNDERVKKAKSLLLEALADKQKEISSIQPALPELKIPYEQLIQAFGNLRGTPLFYPYIGSGIGRGPLVELMDGSIKYDFISGIGVHFLGHSNADIVASSIDSAISNTVMQGPLQQNIDSLELIKLLTEASSFDCCFLTTSGAMANENALKLAFHKSYPASRILAFDHSFSGRTLALAQVTDKPAYRKGLPKTVDVDYIPFYDYRLGDESIERAANALRMYLKRYPKQHAAMIFELIQGEGGFYPGTKLFFTTLMEILKESNIVIIADEVQTFGRTSKLFCFQHFELDRFVDIATIGKLSHSCATLFRKGLIPEKGLLSQTFSSSTVSIKASSVIIKSLLEGEYFGEQGKNMLLERHFHNKLQALSSRWPDLIRGPFGMGAMVAFTPYDGTYEKTFDLAKRLFDKGVICFIAGENPTRIRFLLPAGAITTEDIDVVSDIIEKALVEGK</sequence>
<dbReference type="InterPro" id="IPR005814">
    <property type="entry name" value="Aminotrans_3"/>
</dbReference>
<evidence type="ECO:0000313" key="6">
    <source>
        <dbReference type="EMBL" id="CRX38389.1"/>
    </source>
</evidence>
<dbReference type="GO" id="GO:0030170">
    <property type="term" value="F:pyridoxal phosphate binding"/>
    <property type="evidence" value="ECO:0007669"/>
    <property type="project" value="InterPro"/>
</dbReference>
<dbReference type="SUPFAM" id="SSF53383">
    <property type="entry name" value="PLP-dependent transferases"/>
    <property type="match status" value="1"/>
</dbReference>
<dbReference type="InterPro" id="IPR015422">
    <property type="entry name" value="PyrdxlP-dep_Trfase_small"/>
</dbReference>
<dbReference type="InterPro" id="IPR015421">
    <property type="entry name" value="PyrdxlP-dep_Trfase_major"/>
</dbReference>
<comment type="cofactor">
    <cofactor evidence="1">
        <name>pyridoxal 5'-phosphate</name>
        <dbReference type="ChEBI" id="CHEBI:597326"/>
    </cofactor>
</comment>
<keyword evidence="7" id="KW-1185">Reference proteome</keyword>
<dbReference type="GO" id="GO:0003992">
    <property type="term" value="F:N2-acetyl-L-ornithine:2-oxoglutarate 5-aminotransferase activity"/>
    <property type="evidence" value="ECO:0007669"/>
    <property type="project" value="UniProtKB-EC"/>
</dbReference>
<dbReference type="PANTHER" id="PTHR11986:SF79">
    <property type="entry name" value="ACETYLORNITHINE AMINOTRANSFERASE, MITOCHONDRIAL"/>
    <property type="match status" value="1"/>
</dbReference>
<comment type="similarity">
    <text evidence="5">Belongs to the class-III pyridoxal-phosphate-dependent aminotransferase family.</text>
</comment>
<keyword evidence="4 5" id="KW-0663">Pyridoxal phosphate</keyword>
<name>A0A0H5DRP8_9BACT</name>
<dbReference type="Proteomes" id="UP000220251">
    <property type="component" value="Unassembled WGS sequence"/>
</dbReference>
<dbReference type="EMBL" id="CWGJ01000012">
    <property type="protein sequence ID" value="CRX38389.1"/>
    <property type="molecule type" value="Genomic_DNA"/>
</dbReference>
<evidence type="ECO:0000313" key="7">
    <source>
        <dbReference type="Proteomes" id="UP000220251"/>
    </source>
</evidence>
<dbReference type="GO" id="GO:0042802">
    <property type="term" value="F:identical protein binding"/>
    <property type="evidence" value="ECO:0007669"/>
    <property type="project" value="TreeGrafter"/>
</dbReference>
<protein>
    <submittedName>
        <fullName evidence="6">Acetylornithine aminotransferase</fullName>
        <ecNumber evidence="6">2.6.1.11</ecNumber>
    </submittedName>
</protein>
<dbReference type="PIRSF" id="PIRSF000521">
    <property type="entry name" value="Transaminase_4ab_Lys_Orn"/>
    <property type="match status" value="1"/>
</dbReference>
<evidence type="ECO:0000256" key="3">
    <source>
        <dbReference type="ARBA" id="ARBA00022679"/>
    </source>
</evidence>
<reference evidence="7" key="1">
    <citation type="submission" date="2015-06" db="EMBL/GenBank/DDBJ databases">
        <authorList>
            <person name="Bertelli C."/>
        </authorList>
    </citation>
    <scope>NUCLEOTIDE SEQUENCE [LARGE SCALE GENOMIC DNA]</scope>
    <source>
        <strain evidence="7">CRIB-30</strain>
    </source>
</reference>
<dbReference type="RefSeq" id="WP_098038250.1">
    <property type="nucleotide sequence ID" value="NZ_CWGJ01000012.1"/>
</dbReference>
<dbReference type="InterPro" id="IPR015424">
    <property type="entry name" value="PyrdxlP-dep_Trfase"/>
</dbReference>
<evidence type="ECO:0000256" key="1">
    <source>
        <dbReference type="ARBA" id="ARBA00001933"/>
    </source>
</evidence>
<dbReference type="Pfam" id="PF00202">
    <property type="entry name" value="Aminotran_3"/>
    <property type="match status" value="1"/>
</dbReference>
<dbReference type="OrthoDB" id="9807885at2"/>
<gene>
    <name evidence="6" type="primary">argD</name>
    <name evidence="6" type="ORF">ELAC_1044</name>
</gene>
<evidence type="ECO:0000256" key="5">
    <source>
        <dbReference type="RuleBase" id="RU003560"/>
    </source>
</evidence>
<proteinExistence type="inferred from homology"/>
<dbReference type="AlphaFoldDB" id="A0A0H5DRP8"/>